<evidence type="ECO:0000256" key="3">
    <source>
        <dbReference type="ARBA" id="ARBA00022989"/>
    </source>
</evidence>
<evidence type="ECO:0000256" key="1">
    <source>
        <dbReference type="ARBA" id="ARBA00004141"/>
    </source>
</evidence>
<dbReference type="OrthoDB" id="187449at2157"/>
<dbReference type="RefSeq" id="WP_089384234.1">
    <property type="nucleotide sequence ID" value="NZ_FZNQ01000004.1"/>
</dbReference>
<keyword evidence="7" id="KW-1185">Reference proteome</keyword>
<dbReference type="EMBL" id="FZNQ01000004">
    <property type="protein sequence ID" value="SNR39087.1"/>
    <property type="molecule type" value="Genomic_DNA"/>
</dbReference>
<dbReference type="AlphaFoldDB" id="A0A238VY63"/>
<evidence type="ECO:0000256" key="5">
    <source>
        <dbReference type="SAM" id="Phobius"/>
    </source>
</evidence>
<evidence type="ECO:0008006" key="8">
    <source>
        <dbReference type="Google" id="ProtNLM"/>
    </source>
</evidence>
<evidence type="ECO:0000313" key="6">
    <source>
        <dbReference type="EMBL" id="SNR39087.1"/>
    </source>
</evidence>
<comment type="subcellular location">
    <subcellularLocation>
        <location evidence="1">Membrane</location>
        <topology evidence="1">Multi-pass membrane protein</topology>
    </subcellularLocation>
</comment>
<evidence type="ECO:0000256" key="4">
    <source>
        <dbReference type="ARBA" id="ARBA00023136"/>
    </source>
</evidence>
<keyword evidence="4 5" id="KW-0472">Membrane</keyword>
<sequence>MSQTPSTAAPAATTSGNTTMAAITHVLALFTWVFGPLVVYFVTDDAFVKENARNALNWQIMFTIYIVISLILLIAVIGIVGLILFPILDLIFIIIATVKAADGEAWSYPITLDLI</sequence>
<keyword evidence="3 5" id="KW-1133">Transmembrane helix</keyword>
<feature type="transmembrane region" description="Helical" evidence="5">
    <location>
        <begin position="62"/>
        <end position="95"/>
    </location>
</feature>
<accession>A0A238VY63</accession>
<organism evidence="6 7">
    <name type="scientific">Halorubrum vacuolatum</name>
    <name type="common">Natronobacterium vacuolatum</name>
    <dbReference type="NCBI Taxonomy" id="63740"/>
    <lineage>
        <taxon>Archaea</taxon>
        <taxon>Methanobacteriati</taxon>
        <taxon>Methanobacteriota</taxon>
        <taxon>Stenosarchaea group</taxon>
        <taxon>Halobacteria</taxon>
        <taxon>Halobacteriales</taxon>
        <taxon>Haloferacaceae</taxon>
        <taxon>Halorubrum</taxon>
    </lineage>
</organism>
<reference evidence="6 7" key="1">
    <citation type="submission" date="2017-06" db="EMBL/GenBank/DDBJ databases">
        <authorList>
            <person name="Kim H.J."/>
            <person name="Triplett B.A."/>
        </authorList>
    </citation>
    <scope>NUCLEOTIDE SEQUENCE [LARGE SCALE GENOMIC DNA]</scope>
    <source>
        <strain evidence="6 7">DSM 8800</strain>
    </source>
</reference>
<evidence type="ECO:0000256" key="2">
    <source>
        <dbReference type="ARBA" id="ARBA00022692"/>
    </source>
</evidence>
<dbReference type="Proteomes" id="UP000198397">
    <property type="component" value="Unassembled WGS sequence"/>
</dbReference>
<name>A0A238VY63_HALVU</name>
<keyword evidence="2 5" id="KW-0812">Transmembrane</keyword>
<evidence type="ECO:0000313" key="7">
    <source>
        <dbReference type="Proteomes" id="UP000198397"/>
    </source>
</evidence>
<dbReference type="InterPro" id="IPR019109">
    <property type="entry name" value="MamF_MmsF"/>
</dbReference>
<protein>
    <recommendedName>
        <fullName evidence="8">DUF4870 domain-containing protein</fullName>
    </recommendedName>
</protein>
<gene>
    <name evidence="6" type="ORF">SAMN06264855_104199</name>
</gene>
<proteinExistence type="predicted"/>
<feature type="transmembrane region" description="Helical" evidence="5">
    <location>
        <begin position="20"/>
        <end position="42"/>
    </location>
</feature>
<dbReference type="Pfam" id="PF09685">
    <property type="entry name" value="MamF_MmsF"/>
    <property type="match status" value="1"/>
</dbReference>